<comment type="catalytic activity">
    <reaction evidence="1">
        <text>(7R,8S)-7,8-diammoniononanoate + CO2 + ATP = (4R,5S)-dethiobiotin + ADP + phosphate + 3 H(+)</text>
        <dbReference type="Rhea" id="RHEA:15805"/>
        <dbReference type="ChEBI" id="CHEBI:15378"/>
        <dbReference type="ChEBI" id="CHEBI:16526"/>
        <dbReference type="ChEBI" id="CHEBI:30616"/>
        <dbReference type="ChEBI" id="CHEBI:43474"/>
        <dbReference type="ChEBI" id="CHEBI:149469"/>
        <dbReference type="ChEBI" id="CHEBI:149473"/>
        <dbReference type="ChEBI" id="CHEBI:456216"/>
        <dbReference type="EC" id="6.3.3.3"/>
    </reaction>
</comment>
<dbReference type="GO" id="GO:0009102">
    <property type="term" value="P:biotin biosynthetic process"/>
    <property type="evidence" value="ECO:0007669"/>
    <property type="project" value="UniProtKB-UniRule"/>
</dbReference>
<dbReference type="NCBIfam" id="TIGR00347">
    <property type="entry name" value="bioD"/>
    <property type="match status" value="1"/>
</dbReference>
<evidence type="ECO:0000256" key="1">
    <source>
        <dbReference type="HAMAP-Rule" id="MF_00336"/>
    </source>
</evidence>
<keyword evidence="1" id="KW-0963">Cytoplasm</keyword>
<comment type="caution">
    <text evidence="1">Lacks conserved residue(s) required for the propagation of feature annotation.</text>
</comment>
<dbReference type="PANTHER" id="PTHR43210:SF5">
    <property type="entry name" value="DETHIOBIOTIN SYNTHETASE"/>
    <property type="match status" value="1"/>
</dbReference>
<comment type="similarity">
    <text evidence="1">Belongs to the dethiobiotin synthetase family.</text>
</comment>
<feature type="binding site" evidence="1">
    <location>
        <begin position="11"/>
        <end position="16"/>
    </location>
    <ligand>
        <name>ATP</name>
        <dbReference type="ChEBI" id="CHEBI:30616"/>
    </ligand>
</feature>
<feature type="binding site" evidence="1">
    <location>
        <position position="105"/>
    </location>
    <ligand>
        <name>Mg(2+)</name>
        <dbReference type="ChEBI" id="CHEBI:18420"/>
    </ligand>
</feature>
<dbReference type="Gene3D" id="3.40.50.300">
    <property type="entry name" value="P-loop containing nucleotide triphosphate hydrolases"/>
    <property type="match status" value="1"/>
</dbReference>
<keyword evidence="1" id="KW-0093">Biotin biosynthesis</keyword>
<dbReference type="EC" id="6.3.3.3" evidence="1"/>
<protein>
    <recommendedName>
        <fullName evidence="1">ATP-dependent dethiobiotin synthetase BioD</fullName>
        <ecNumber evidence="1">6.3.3.3</ecNumber>
    </recommendedName>
    <alternativeName>
        <fullName evidence="1">DTB synthetase</fullName>
        <shortName evidence="1">DTBS</shortName>
    </alternativeName>
    <alternativeName>
        <fullName evidence="1">Dethiobiotin synthase</fullName>
    </alternativeName>
</protein>
<keyword evidence="1" id="KW-0067">ATP-binding</keyword>
<dbReference type="RefSeq" id="WP_126316448.1">
    <property type="nucleotide sequence ID" value="NZ_LR134377.1"/>
</dbReference>
<evidence type="ECO:0000313" key="3">
    <source>
        <dbReference type="Proteomes" id="UP000271380"/>
    </source>
</evidence>
<feature type="binding site" evidence="1">
    <location>
        <begin position="105"/>
        <end position="108"/>
    </location>
    <ligand>
        <name>ATP</name>
        <dbReference type="ChEBI" id="CHEBI:30616"/>
    </ligand>
</feature>
<keyword evidence="1" id="KW-0547">Nucleotide-binding</keyword>
<sequence>MIITITGTNTNVGKTIACAVLATLLADTHEVCVVKPVQTGTTVGMGDVATVEKLSGVKTHEFYSFPEPLSPHLAARRAHVHPAKLEVIVDQIRALDASDKIVLVEGSGGLLVRLAEDFTIADVARELDSPVIMVTSLGLGSLNAAELSVEAATRRGLNVVGLIGGLVPVPLIDTATILNIKELPQLTGIPYLGGINQLDDDPTPEKFAQAIDIDAAALRRVLMLD</sequence>
<feature type="binding site" evidence="1">
    <location>
        <position position="47"/>
    </location>
    <ligand>
        <name>ATP</name>
        <dbReference type="ChEBI" id="CHEBI:30616"/>
    </ligand>
</feature>
<feature type="binding site" evidence="1">
    <location>
        <position position="15"/>
    </location>
    <ligand>
        <name>Mg(2+)</name>
        <dbReference type="ChEBI" id="CHEBI:18420"/>
    </ligand>
</feature>
<feature type="binding site" evidence="1">
    <location>
        <position position="47"/>
    </location>
    <ligand>
        <name>Mg(2+)</name>
        <dbReference type="ChEBI" id="CHEBI:18420"/>
    </ligand>
</feature>
<keyword evidence="1" id="KW-0460">Magnesium</keyword>
<dbReference type="AlphaFoldDB" id="A0AB38VRQ0"/>
<dbReference type="InterPro" id="IPR027417">
    <property type="entry name" value="P-loop_NTPase"/>
</dbReference>
<comment type="pathway">
    <text evidence="1">Cofactor biosynthesis; biotin biosynthesis; biotin from 7,8-diaminononanoate: step 1/2.</text>
</comment>
<comment type="cofactor">
    <cofactor evidence="1">
        <name>Mg(2+)</name>
        <dbReference type="ChEBI" id="CHEBI:18420"/>
    </cofactor>
</comment>
<dbReference type="GO" id="GO:0005829">
    <property type="term" value="C:cytosol"/>
    <property type="evidence" value="ECO:0007669"/>
    <property type="project" value="TreeGrafter"/>
</dbReference>
<dbReference type="Pfam" id="PF13500">
    <property type="entry name" value="AAA_26"/>
    <property type="match status" value="1"/>
</dbReference>
<dbReference type="PIRSF" id="PIRSF006755">
    <property type="entry name" value="DTB_synth"/>
    <property type="match status" value="1"/>
</dbReference>
<evidence type="ECO:0000313" key="2">
    <source>
        <dbReference type="EMBL" id="VEH05522.1"/>
    </source>
</evidence>
<gene>
    <name evidence="2" type="primary">bioD2</name>
    <name evidence="1" type="synonym">bioD</name>
    <name evidence="2" type="ORF">NCTC949_00653</name>
</gene>
<dbReference type="InterPro" id="IPR004472">
    <property type="entry name" value="DTB_synth_BioD"/>
</dbReference>
<dbReference type="EMBL" id="LR134377">
    <property type="protein sequence ID" value="VEH05522.1"/>
    <property type="molecule type" value="Genomic_DNA"/>
</dbReference>
<dbReference type="CDD" id="cd03109">
    <property type="entry name" value="DTBS"/>
    <property type="match status" value="1"/>
</dbReference>
<dbReference type="SUPFAM" id="SSF52540">
    <property type="entry name" value="P-loop containing nucleoside triphosphate hydrolases"/>
    <property type="match status" value="1"/>
</dbReference>
<dbReference type="GO" id="GO:0000287">
    <property type="term" value="F:magnesium ion binding"/>
    <property type="evidence" value="ECO:0007669"/>
    <property type="project" value="UniProtKB-UniRule"/>
</dbReference>
<dbReference type="GO" id="GO:0004141">
    <property type="term" value="F:dethiobiotin synthase activity"/>
    <property type="evidence" value="ECO:0007669"/>
    <property type="project" value="UniProtKB-UniRule"/>
</dbReference>
<comment type="subunit">
    <text evidence="1">Homodimer.</text>
</comment>
<feature type="binding site" evidence="1">
    <location>
        <position position="39"/>
    </location>
    <ligand>
        <name>substrate</name>
    </ligand>
</feature>
<accession>A0AB38VRQ0</accession>
<comment type="subcellular location">
    <subcellularLocation>
        <location evidence="1">Cytoplasm</location>
    </subcellularLocation>
</comment>
<keyword evidence="1" id="KW-0479">Metal-binding</keyword>
<feature type="active site" evidence="1">
    <location>
        <position position="35"/>
    </location>
</feature>
<reference evidence="2 3" key="1">
    <citation type="submission" date="2018-12" db="EMBL/GenBank/DDBJ databases">
        <authorList>
            <consortium name="Pathogen Informatics"/>
        </authorList>
    </citation>
    <scope>NUCLEOTIDE SEQUENCE [LARGE SCALE GENOMIC DNA]</scope>
    <source>
        <strain evidence="2 3">NCTC949</strain>
    </source>
</reference>
<feature type="binding site" evidence="1">
    <location>
        <position position="205"/>
    </location>
    <ligand>
        <name>ATP</name>
        <dbReference type="ChEBI" id="CHEBI:30616"/>
    </ligand>
</feature>
<comment type="function">
    <text evidence="1">Catalyzes a mechanistically unusual reaction, the ATP-dependent insertion of CO2 between the N7 and N8 nitrogen atoms of 7,8-diaminopelargonic acid (DAPA, also called 7,8-diammoniononanoate) to form a ureido ring.</text>
</comment>
<keyword evidence="1 2" id="KW-0436">Ligase</keyword>
<proteinExistence type="inferred from homology"/>
<dbReference type="PANTHER" id="PTHR43210">
    <property type="entry name" value="DETHIOBIOTIN SYNTHETASE"/>
    <property type="match status" value="1"/>
</dbReference>
<name>A0AB38VRQ0_9CORY</name>
<dbReference type="Proteomes" id="UP000271380">
    <property type="component" value="Chromosome"/>
</dbReference>
<dbReference type="HAMAP" id="MF_00336">
    <property type="entry name" value="BioD"/>
    <property type="match status" value="1"/>
</dbReference>
<dbReference type="GO" id="GO:0005524">
    <property type="term" value="F:ATP binding"/>
    <property type="evidence" value="ECO:0007669"/>
    <property type="project" value="UniProtKB-UniRule"/>
</dbReference>
<organism evidence="2 3">
    <name type="scientific">Corynebacterium kutscheri</name>
    <dbReference type="NCBI Taxonomy" id="35755"/>
    <lineage>
        <taxon>Bacteria</taxon>
        <taxon>Bacillati</taxon>
        <taxon>Actinomycetota</taxon>
        <taxon>Actinomycetes</taxon>
        <taxon>Mycobacteriales</taxon>
        <taxon>Corynebacteriaceae</taxon>
        <taxon>Corynebacterium</taxon>
    </lineage>
</organism>